<dbReference type="GO" id="GO:0010457">
    <property type="term" value="P:centriole-centriole cohesion"/>
    <property type="evidence" value="ECO:0007669"/>
    <property type="project" value="TreeGrafter"/>
</dbReference>
<reference evidence="1" key="2">
    <citation type="submission" date="2022-10" db="EMBL/GenBank/DDBJ databases">
        <authorList>
            <consortium name="ENA_rothamsted_submissions"/>
            <consortium name="culmorum"/>
            <person name="King R."/>
        </authorList>
    </citation>
    <scope>NUCLEOTIDE SEQUENCE</scope>
</reference>
<gene>
    <name evidence="1" type="ORF">CHIRRI_LOCUS390</name>
</gene>
<dbReference type="GO" id="GO:0032053">
    <property type="term" value="P:ciliary basal body organization"/>
    <property type="evidence" value="ECO:0007669"/>
    <property type="project" value="TreeGrafter"/>
</dbReference>
<accession>A0A9N9WMA0</accession>
<dbReference type="Proteomes" id="UP001153620">
    <property type="component" value="Chromosome 1"/>
</dbReference>
<dbReference type="GO" id="GO:0036064">
    <property type="term" value="C:ciliary basal body"/>
    <property type="evidence" value="ECO:0007669"/>
    <property type="project" value="InterPro"/>
</dbReference>
<name>A0A9N9WMA0_9DIPT</name>
<protein>
    <recommendedName>
        <fullName evidence="3">Rotatin N-terminal domain-containing protein</fullName>
    </recommendedName>
</protein>
<dbReference type="InterPro" id="IPR030791">
    <property type="entry name" value="Rotatin"/>
</dbReference>
<dbReference type="PANTHER" id="PTHR31691">
    <property type="entry name" value="ROTATIN"/>
    <property type="match status" value="1"/>
</dbReference>
<dbReference type="PANTHER" id="PTHR31691:SF1">
    <property type="entry name" value="ROTATIN"/>
    <property type="match status" value="1"/>
</dbReference>
<dbReference type="OrthoDB" id="428850at2759"/>
<dbReference type="GO" id="GO:0005813">
    <property type="term" value="C:centrosome"/>
    <property type="evidence" value="ECO:0007669"/>
    <property type="project" value="InterPro"/>
</dbReference>
<evidence type="ECO:0000313" key="1">
    <source>
        <dbReference type="EMBL" id="CAG9797391.1"/>
    </source>
</evidence>
<keyword evidence="2" id="KW-1185">Reference proteome</keyword>
<proteinExistence type="predicted"/>
<organism evidence="1 2">
    <name type="scientific">Chironomus riparius</name>
    <dbReference type="NCBI Taxonomy" id="315576"/>
    <lineage>
        <taxon>Eukaryota</taxon>
        <taxon>Metazoa</taxon>
        <taxon>Ecdysozoa</taxon>
        <taxon>Arthropoda</taxon>
        <taxon>Hexapoda</taxon>
        <taxon>Insecta</taxon>
        <taxon>Pterygota</taxon>
        <taxon>Neoptera</taxon>
        <taxon>Endopterygota</taxon>
        <taxon>Diptera</taxon>
        <taxon>Nematocera</taxon>
        <taxon>Chironomoidea</taxon>
        <taxon>Chironomidae</taxon>
        <taxon>Chironominae</taxon>
        <taxon>Chironomus</taxon>
    </lineage>
</organism>
<sequence length="1945" mass="226107">MKFFIDSNALERLNNPKLETRQNALQEITSIMKNNILVEEKNRNPYAEEEFGVVNLDVLTRQLIRWFQYKPITNEVEIFDLLIMIFSREDFLRHITQSMSLARLKKEMIKISRLLMPVESSEKLHKIDELLKKFEYGLLIDIANETGSFLEHNPVPTTSSVALTENSFIDRMQKLMISPSKQSSSKCDKEEKEDIDSRNYEFWINLDGSNLETFNFIDSQLLLYKDKKHLSNILKFLRVTISDYPAEFFLQPPNVLETFIDILPKVNTENALEIFKSIHFIINGLKERYVEAKKQNLQYIPIKKHMNKVIQMFTNIFETFNDNCLDINLELQQQRLNAIYLILFDMVDLVENTEDVCDIYLNELLNMMAKVCRGFRLIYAREESNPDIYRFNYIVLIYLINAFVSRINVENITKYSENNLWEFESDLALLDWTLSNSHKEIYNLIKSNRIEVIKDDKDMNLLLNVTATWRPVIDLFQNWESNVDESIIYKGLKCLDTIRIHKSIQLIDLLFPTIQRCAEQFEKMDRLKKAAEEIVLRLLSNELPEIRLKAYSIARDCVQNKLSEDQEDINKKVDLCAIIGIPITTEIVTEILCFGYCDQNEEIYKHAKLILFALLRSKVVFPNHWARILDIIRPVLPLVPCLFKTDQKLGFFSFDVFHEHSGFDENELNQAFVRFLFCSHPKAREMAKIKLLENLKIPEFTQDFIEIVPNNFCVLQDNQVGDLQMPDRSVKFSTDSYETIKNVLSTLNPNEESEILQSVLLQFSVQMNSSKLCQLSHNDNVWIYFMANLDMGYPNNPVIRKLVINILYKWVVTISSFRIYLSNEPAVLQFLIKTLIYFQDDLQIKTQACSLLFLLAFSDFIVANERTISLPKFVKNLQCPFKFEIHWTESPFNKVTQLEWLFEALEVPSENMDVQEITLSYLRYTFSAIWFSKNPDSKFMTCTLTYDDYYKRLSNNALKLPKSLILTESDNKFKRDTTVNHITSSISHAFETVKTVRDLERQISKISCIMMLPSMNISSFAMEMIKKMGKFIQYADDHCDVQKSMLVKCIMLYQNLFIPWMSTDAIVKMLLRNPFTLIYKKTNQIDENVYIQMLNFINAVVKECESREGLTENIILSLSKFCKIHFPSNLIEKLCEHLFDVAMKDKSWNDVTKVPSVKAIYTLIRNVLRIMPIELDEKFVNGIFGKFIGASREFLKTKKKNEKSGFLNTYIINQIFAAIDALTSLKYNFTITDECYSTLFLWIKESEKVDKALIWSIIANLTRTKDCFDKFCEGFKNELDFTIFDMILERIFSDDVKSNYEQKALALVIGNFLDYSATSDELKISSNKQQLKIIVKFLDQRPICYETTSFLVKKMIQNKVPEVAEIVKQRKIIGRVLDNATDNLDIITMCHSYDKLKEYVSDVVTNISDNKLRDLFINLENPTSVEAIKARKSHEYKTINNNILNILLILISSSSSGIDKIRKVFTDPNLFESFTMALFSGLKTSNTANEIIFHIKFLISFLNAYVCNKHDVSTSIFGCYLPEIIHSNKFKDIPKDLGAELRKSENAFFEEHFRKVIHASDLFLLQAVTIFNYADNLKQPDLCYQTRLTAFVFIRTLLNESNRAKSFATEIKLQEWIANKTESFINSSISMLTNSYSEAVKKHGSQKCTHFNRNLCVLLKAITEWKLPAVKKSSTMKELFEKLKKIFTWIEADKILLNIFYQFIQHISQLDIIKACITQEINGTSVIKGILQKVQKETQKIPHTDSNLVLIQNGLFTIEKCSHMVDVRLILKNAKIFQTLDILHPQVQSNKKSTWNDVAEMWLAFFEVLSRYEDCECSPGQISLLCRVVRIGNQSMKSSALKIIRNLSINSSLGYIVLVSDDFMQTIDSILLDDESKDDKLLILQTLLSIASKSEQSRSKLKNSSFNRKLKEHLVAMEFVLQNTNDSGIVPLYNLTLMLKDVLYA</sequence>
<reference evidence="1" key="1">
    <citation type="submission" date="2022-01" db="EMBL/GenBank/DDBJ databases">
        <authorList>
            <person name="King R."/>
        </authorList>
    </citation>
    <scope>NUCLEOTIDE SEQUENCE</scope>
</reference>
<dbReference type="GO" id="GO:0005814">
    <property type="term" value="C:centriole"/>
    <property type="evidence" value="ECO:0007669"/>
    <property type="project" value="TreeGrafter"/>
</dbReference>
<dbReference type="EMBL" id="OU895877">
    <property type="protein sequence ID" value="CAG9797391.1"/>
    <property type="molecule type" value="Genomic_DNA"/>
</dbReference>
<dbReference type="GO" id="GO:0007099">
    <property type="term" value="P:centriole replication"/>
    <property type="evidence" value="ECO:0007669"/>
    <property type="project" value="TreeGrafter"/>
</dbReference>
<evidence type="ECO:0008006" key="3">
    <source>
        <dbReference type="Google" id="ProtNLM"/>
    </source>
</evidence>
<evidence type="ECO:0000313" key="2">
    <source>
        <dbReference type="Proteomes" id="UP001153620"/>
    </source>
</evidence>